<organism evidence="1 2">
    <name type="scientific">Lysinibacillus fusiformis</name>
    <dbReference type="NCBI Taxonomy" id="28031"/>
    <lineage>
        <taxon>Bacteria</taxon>
        <taxon>Bacillati</taxon>
        <taxon>Bacillota</taxon>
        <taxon>Bacilli</taxon>
        <taxon>Bacillales</taxon>
        <taxon>Bacillaceae</taxon>
        <taxon>Lysinibacillus</taxon>
    </lineage>
</organism>
<dbReference type="Proteomes" id="UP000094784">
    <property type="component" value="Unassembled WGS sequence"/>
</dbReference>
<gene>
    <name evidence="1" type="ORF">BG258_12890</name>
</gene>
<name>A0A1E4R8F7_9BACI</name>
<accession>A0A1E4R8F7</accession>
<evidence type="ECO:0000313" key="2">
    <source>
        <dbReference type="Proteomes" id="UP000094784"/>
    </source>
</evidence>
<sequence length="105" mass="11911">MGLNVIGNFESALILLIDERIDVLYHNKVFMNHQNEMVKDVKQKLSKTLSGISEIEVKEISESIQISILNYQHLLFQDIYKQGFLDGIILGEKIPGGSINDESTF</sequence>
<protein>
    <submittedName>
        <fullName evidence="1">Uncharacterized protein</fullName>
    </submittedName>
</protein>
<dbReference type="AlphaFoldDB" id="A0A1E4R8F7"/>
<proteinExistence type="predicted"/>
<dbReference type="RefSeq" id="WP_069481711.1">
    <property type="nucleotide sequence ID" value="NZ_KV766182.1"/>
</dbReference>
<reference evidence="1 2" key="1">
    <citation type="submission" date="2016-09" db="EMBL/GenBank/DDBJ databases">
        <title>Draft genome sequence of the soil isolate, Lysinibacillus fusiformis M5, a potential hypoxanthine producer.</title>
        <authorList>
            <person name="Gallegos-Monterrosa R."/>
            <person name="Maroti G."/>
            <person name="Balint B."/>
            <person name="Kovacs A.T."/>
        </authorList>
    </citation>
    <scope>NUCLEOTIDE SEQUENCE [LARGE SCALE GENOMIC DNA]</scope>
    <source>
        <strain evidence="1 2">M5</strain>
    </source>
</reference>
<dbReference type="EMBL" id="MECQ01000001">
    <property type="protein sequence ID" value="ODV56723.1"/>
    <property type="molecule type" value="Genomic_DNA"/>
</dbReference>
<evidence type="ECO:0000313" key="1">
    <source>
        <dbReference type="EMBL" id="ODV56723.1"/>
    </source>
</evidence>
<comment type="caution">
    <text evidence="1">The sequence shown here is derived from an EMBL/GenBank/DDBJ whole genome shotgun (WGS) entry which is preliminary data.</text>
</comment>